<feature type="region of interest" description="Disordered" evidence="1">
    <location>
        <begin position="1"/>
        <end position="126"/>
    </location>
</feature>
<sequence length="439" mass="43948">MFFIGEGVQQQEQHTQEEDAGTPGVSRQRGEGEGAATRLSGSASSPSGEEPAAAAAAAVAAAAAAAAEAEAEAGGGGGAIGEGVQQQEQHTQEEDAGTPGVSRQRGEGQAAAARLSGSASSPSGEEPAAAAAAAAVAAAAAAAEAEAEQAAAARLSGSASSPSGEEPAAAEAGGGGGARKSPSWSTKALMRVMTGPAMILLGSPRKPAATKAAQAKTKADGAQCIDPMAALYSSEPLAPRWWDKMSEMAFLATTSSAWSAGGVAQCTETPDTRGEGLALQPPCIGVDLLLQFYEESVVLDIRPRASFELMHLNKAINVTPKDVCELISLLKEGQMTLPDPKGVHIQMQKFGGSSRPLISKMTRAASGASSFEAFQAAAAEAGTAAATVSATAAAAAAEAQHAAAQGRGGQGPPSAPLQLQRLNMQQHKEGEARAPLLLH</sequence>
<keyword evidence="3" id="KW-1185">Reference proteome</keyword>
<name>U6K9J3_9EIME</name>
<feature type="compositionally biased region" description="Low complexity" evidence="1">
    <location>
        <begin position="110"/>
        <end position="126"/>
    </location>
</feature>
<gene>
    <name evidence="2" type="ORF">EMH_0082870</name>
</gene>
<reference evidence="2" key="2">
    <citation type="submission" date="2013-10" db="EMBL/GenBank/DDBJ databases">
        <authorList>
            <person name="Aslett M."/>
        </authorList>
    </citation>
    <scope>NUCLEOTIDE SEQUENCE [LARGE SCALE GENOMIC DNA]</scope>
    <source>
        <strain evidence="2">Houghton</strain>
    </source>
</reference>
<feature type="compositionally biased region" description="Low complexity" evidence="1">
    <location>
        <begin position="153"/>
        <end position="171"/>
    </location>
</feature>
<evidence type="ECO:0000313" key="3">
    <source>
        <dbReference type="Proteomes" id="UP000030744"/>
    </source>
</evidence>
<evidence type="ECO:0000313" key="2">
    <source>
        <dbReference type="EMBL" id="CDJ33476.1"/>
    </source>
</evidence>
<dbReference type="VEuPathDB" id="ToxoDB:EMH_0082870"/>
<reference evidence="2" key="1">
    <citation type="submission" date="2013-10" db="EMBL/GenBank/DDBJ databases">
        <title>Genomic analysis of the causative agents of coccidiosis in chickens.</title>
        <authorList>
            <person name="Reid A.J."/>
            <person name="Blake D."/>
            <person name="Billington K."/>
            <person name="Browne H."/>
            <person name="Dunn M."/>
            <person name="Hung S."/>
            <person name="Kawahara F."/>
            <person name="Miranda-Saavedra D."/>
            <person name="Mourier T."/>
            <person name="Nagra H."/>
            <person name="Otto T.D."/>
            <person name="Rawlings N."/>
            <person name="Sanchez A."/>
            <person name="Sanders M."/>
            <person name="Subramaniam C."/>
            <person name="Tay Y."/>
            <person name="Dear P."/>
            <person name="Doerig C."/>
            <person name="Gruber A."/>
            <person name="Parkinson J."/>
            <person name="Shirley M."/>
            <person name="Wan K.L."/>
            <person name="Berriman M."/>
            <person name="Tomley F."/>
            <person name="Pain A."/>
        </authorList>
    </citation>
    <scope>NUCLEOTIDE SEQUENCE [LARGE SCALE GENOMIC DNA]</scope>
    <source>
        <strain evidence="2">Houghton</strain>
    </source>
</reference>
<accession>U6K9J3</accession>
<dbReference type="GeneID" id="25382677"/>
<keyword evidence="2" id="KW-0418">Kinase</keyword>
<feature type="region of interest" description="Disordered" evidence="1">
    <location>
        <begin position="153"/>
        <end position="184"/>
    </location>
</feature>
<dbReference type="EMBL" id="HG685269">
    <property type="protein sequence ID" value="CDJ33476.1"/>
    <property type="molecule type" value="Genomic_DNA"/>
</dbReference>
<dbReference type="GO" id="GO:0016301">
    <property type="term" value="F:kinase activity"/>
    <property type="evidence" value="ECO:0007669"/>
    <property type="project" value="UniProtKB-KW"/>
</dbReference>
<feature type="compositionally biased region" description="Low complexity" evidence="1">
    <location>
        <begin position="40"/>
        <end position="68"/>
    </location>
</feature>
<protein>
    <submittedName>
        <fullName evidence="2">TBC domain-containing kinase (Incomplete catalytic triad), putative</fullName>
    </submittedName>
</protein>
<dbReference type="Proteomes" id="UP000030744">
    <property type="component" value="Unassembled WGS sequence"/>
</dbReference>
<dbReference type="RefSeq" id="XP_013356040.1">
    <property type="nucleotide sequence ID" value="XM_013500586.1"/>
</dbReference>
<dbReference type="OrthoDB" id="1668230at2759"/>
<proteinExistence type="predicted"/>
<dbReference type="AlphaFoldDB" id="U6K9J3"/>
<organism evidence="2 3">
    <name type="scientific">Eimeria mitis</name>
    <dbReference type="NCBI Taxonomy" id="44415"/>
    <lineage>
        <taxon>Eukaryota</taxon>
        <taxon>Sar</taxon>
        <taxon>Alveolata</taxon>
        <taxon>Apicomplexa</taxon>
        <taxon>Conoidasida</taxon>
        <taxon>Coccidia</taxon>
        <taxon>Eucoccidiorida</taxon>
        <taxon>Eimeriorina</taxon>
        <taxon>Eimeriidae</taxon>
        <taxon>Eimeria</taxon>
    </lineage>
</organism>
<evidence type="ECO:0000256" key="1">
    <source>
        <dbReference type="SAM" id="MobiDB-lite"/>
    </source>
</evidence>
<keyword evidence="2" id="KW-0808">Transferase</keyword>